<dbReference type="PANTHER" id="PTHR14969">
    <property type="entry name" value="SPHINGOSINE-1-PHOSPHATE PHOSPHOHYDROLASE"/>
    <property type="match status" value="1"/>
</dbReference>
<evidence type="ECO:0000259" key="7">
    <source>
        <dbReference type="SMART" id="SM00014"/>
    </source>
</evidence>
<feature type="transmembrane region" description="Helical" evidence="6">
    <location>
        <begin position="137"/>
        <end position="156"/>
    </location>
</feature>
<evidence type="ECO:0000256" key="2">
    <source>
        <dbReference type="ARBA" id="ARBA00022692"/>
    </source>
</evidence>
<dbReference type="Gene3D" id="1.20.144.10">
    <property type="entry name" value="Phosphatidic acid phosphatase type 2/haloperoxidase"/>
    <property type="match status" value="1"/>
</dbReference>
<dbReference type="UniPathway" id="UPA00378"/>
<dbReference type="GeneID" id="30981892"/>
<reference evidence="9" key="1">
    <citation type="submission" date="2016-05" db="EMBL/GenBank/DDBJ databases">
        <title>Comparative genomics of biotechnologically important yeasts.</title>
        <authorList>
            <consortium name="DOE Joint Genome Institute"/>
            <person name="Riley R."/>
            <person name="Haridas S."/>
            <person name="Wolfe K.H."/>
            <person name="Lopes M.R."/>
            <person name="Hittinger C.T."/>
            <person name="Goker M."/>
            <person name="Salamov A."/>
            <person name="Wisecaver J."/>
            <person name="Long T.M."/>
            <person name="Aerts A.L."/>
            <person name="Barry K."/>
            <person name="Choi C."/>
            <person name="Clum A."/>
            <person name="Coughlan A.Y."/>
            <person name="Deshpande S."/>
            <person name="Douglass A.P."/>
            <person name="Hanson S.J."/>
            <person name="Klenk H.-P."/>
            <person name="Labutti K."/>
            <person name="Lapidus A."/>
            <person name="Lindquist E."/>
            <person name="Lipzen A."/>
            <person name="Meier-Kolthoff J.P."/>
            <person name="Ohm R.A."/>
            <person name="Otillar R.P."/>
            <person name="Pangilinan J."/>
            <person name="Peng Y."/>
            <person name="Rokas A."/>
            <person name="Rosa C.A."/>
            <person name="Scheuner C."/>
            <person name="Sibirny A.A."/>
            <person name="Slot J.C."/>
            <person name="Stielow J.B."/>
            <person name="Sun H."/>
            <person name="Kurtzman C.P."/>
            <person name="Blackwell M."/>
            <person name="Grigoriev I.V."/>
            <person name="Jeffries T.W."/>
        </authorList>
    </citation>
    <scope>NUCLEOTIDE SEQUENCE [LARGE SCALE GENOMIC DNA]</scope>
    <source>
        <strain evidence="9">NRRL Y-17324</strain>
    </source>
</reference>
<dbReference type="SMART" id="SM00014">
    <property type="entry name" value="acidPPc"/>
    <property type="match status" value="1"/>
</dbReference>
<keyword evidence="4 6" id="KW-1133">Transmembrane helix</keyword>
<dbReference type="Proteomes" id="UP000094285">
    <property type="component" value="Unassembled WGS sequence"/>
</dbReference>
<dbReference type="GO" id="GO:0047874">
    <property type="term" value="F:dolichyldiphosphatase activity"/>
    <property type="evidence" value="ECO:0007669"/>
    <property type="project" value="EnsemblFungi"/>
</dbReference>
<proteinExistence type="predicted"/>
<dbReference type="GO" id="GO:0008610">
    <property type="term" value="P:lipid biosynthetic process"/>
    <property type="evidence" value="ECO:0007669"/>
    <property type="project" value="EnsemblFungi"/>
</dbReference>
<dbReference type="PANTHER" id="PTHR14969:SF59">
    <property type="entry name" value="DOLICHYLDIPHOSPHATASE"/>
    <property type="match status" value="1"/>
</dbReference>
<dbReference type="InterPro" id="IPR036938">
    <property type="entry name" value="PAP2/HPO_sf"/>
</dbReference>
<evidence type="ECO:0000256" key="3">
    <source>
        <dbReference type="ARBA" id="ARBA00022801"/>
    </source>
</evidence>
<accession>A0A1E4SJ87</accession>
<dbReference type="STRING" id="984487.A0A1E4SJ87"/>
<keyword evidence="2 6" id="KW-0812">Transmembrane</keyword>
<evidence type="ECO:0000256" key="6">
    <source>
        <dbReference type="SAM" id="Phobius"/>
    </source>
</evidence>
<dbReference type="Pfam" id="PF01569">
    <property type="entry name" value="PAP2"/>
    <property type="match status" value="1"/>
</dbReference>
<keyword evidence="5 6" id="KW-0472">Membrane</keyword>
<organism evidence="8 9">
    <name type="scientific">Suhomyces tanzawaensis NRRL Y-17324</name>
    <dbReference type="NCBI Taxonomy" id="984487"/>
    <lineage>
        <taxon>Eukaryota</taxon>
        <taxon>Fungi</taxon>
        <taxon>Dikarya</taxon>
        <taxon>Ascomycota</taxon>
        <taxon>Saccharomycotina</taxon>
        <taxon>Pichiomycetes</taxon>
        <taxon>Debaryomycetaceae</taxon>
        <taxon>Suhomyces</taxon>
    </lineage>
</organism>
<evidence type="ECO:0000256" key="1">
    <source>
        <dbReference type="ARBA" id="ARBA00004141"/>
    </source>
</evidence>
<dbReference type="EMBL" id="KV453912">
    <property type="protein sequence ID" value="ODV79502.1"/>
    <property type="molecule type" value="Genomic_DNA"/>
</dbReference>
<evidence type="ECO:0000256" key="4">
    <source>
        <dbReference type="ARBA" id="ARBA00022989"/>
    </source>
</evidence>
<dbReference type="InterPro" id="IPR039667">
    <property type="entry name" value="Dolichyldiphosphatase_PAP2"/>
</dbReference>
<dbReference type="CDD" id="cd03382">
    <property type="entry name" value="PAP2_dolichyldiphosphatase"/>
    <property type="match status" value="1"/>
</dbReference>
<feature type="domain" description="Phosphatidic acid phosphatase type 2/haloperoxidase" evidence="7">
    <location>
        <begin position="63"/>
        <end position="177"/>
    </location>
</feature>
<feature type="transmembrane region" description="Helical" evidence="6">
    <location>
        <begin position="105"/>
        <end position="125"/>
    </location>
</feature>
<dbReference type="GO" id="GO:0006487">
    <property type="term" value="P:protein N-linked glycosylation"/>
    <property type="evidence" value="ECO:0007669"/>
    <property type="project" value="EnsemblFungi"/>
</dbReference>
<keyword evidence="9" id="KW-1185">Reference proteome</keyword>
<feature type="transmembrane region" description="Helical" evidence="6">
    <location>
        <begin position="162"/>
        <end position="183"/>
    </location>
</feature>
<name>A0A1E4SJ87_9ASCO</name>
<dbReference type="GO" id="GO:0005789">
    <property type="term" value="C:endoplasmic reticulum membrane"/>
    <property type="evidence" value="ECO:0007669"/>
    <property type="project" value="EnsemblFungi"/>
</dbReference>
<keyword evidence="3" id="KW-0378">Hydrolase</keyword>
<dbReference type="GO" id="GO:0042392">
    <property type="term" value="F:sphingosine-1-phosphate phosphatase activity"/>
    <property type="evidence" value="ECO:0007669"/>
    <property type="project" value="TreeGrafter"/>
</dbReference>
<dbReference type="InterPro" id="IPR000326">
    <property type="entry name" value="PAP2/HPO"/>
</dbReference>
<evidence type="ECO:0000313" key="9">
    <source>
        <dbReference type="Proteomes" id="UP000094285"/>
    </source>
</evidence>
<dbReference type="AlphaFoldDB" id="A0A1E4SJ87"/>
<protein>
    <recommendedName>
        <fullName evidence="7">Phosphatidic acid phosphatase type 2/haloperoxidase domain-containing protein</fullName>
    </recommendedName>
</protein>
<dbReference type="SUPFAM" id="SSF48317">
    <property type="entry name" value="Acid phosphatase/Vanadium-dependent haloperoxidase"/>
    <property type="match status" value="1"/>
</dbReference>
<evidence type="ECO:0000313" key="8">
    <source>
        <dbReference type="EMBL" id="ODV79502.1"/>
    </source>
</evidence>
<sequence>MPTFYPGDSKYNPVPFDHTYILYDPKDVVSMVSVHFSLLPIYTMVFYTAWFLLSREIEPVVVVGGHLAGEILNKIIKKIIKQPRPDFHKDFGSGSYSLTYGMPSAHSQFMGFFAGYFICTLLFRVKHLSDLQIYSGCLFMMVVSVAVALSRVYLLYHTLQQVCVGLMFGVVLGMLYFAVITVARDVGFIDWILGWRLVNFFYVKDSYFHNYQSFKDEYDMYVMLARQAKGGV</sequence>
<feature type="transmembrane region" description="Helical" evidence="6">
    <location>
        <begin position="28"/>
        <end position="53"/>
    </location>
</feature>
<dbReference type="OrthoDB" id="302705at2759"/>
<comment type="subcellular location">
    <subcellularLocation>
        <location evidence="1">Membrane</location>
        <topology evidence="1">Multi-pass membrane protein</topology>
    </subcellularLocation>
</comment>
<dbReference type="RefSeq" id="XP_020064624.1">
    <property type="nucleotide sequence ID" value="XM_020207755.1"/>
</dbReference>
<evidence type="ECO:0000256" key="5">
    <source>
        <dbReference type="ARBA" id="ARBA00023136"/>
    </source>
</evidence>
<gene>
    <name evidence="8" type="ORF">CANTADRAFT_26401</name>
</gene>